<reference evidence="1 2" key="1">
    <citation type="journal article" date="2017" name="DNA Res.">
        <title>Complete genome sequence and expression profile of the commercial lytic enzyme producer Lysobacter enzymogenes M497-1.</title>
        <authorList>
            <person name="Takami H."/>
            <person name="Toyoda A."/>
            <person name="Uchiyama I."/>
            <person name="Itoh T."/>
            <person name="Takaki Y."/>
            <person name="Arai W."/>
            <person name="Nishi S."/>
            <person name="Kawai M."/>
            <person name="Shinya K."/>
            <person name="Ikeda H."/>
        </authorList>
    </citation>
    <scope>NUCLEOTIDE SEQUENCE [LARGE SCALE GENOMIC DNA]</scope>
    <source>
        <strain evidence="1 2">M497-1</strain>
    </source>
</reference>
<dbReference type="AlphaFoldDB" id="A0AAU9AR20"/>
<proteinExistence type="predicted"/>
<dbReference type="KEGG" id="lem:LEN_2487"/>
<dbReference type="RefSeq" id="WP_145960068.1">
    <property type="nucleotide sequence ID" value="NZ_AP014940.1"/>
</dbReference>
<dbReference type="GeneID" id="83066710"/>
<gene>
    <name evidence="1" type="ORF">LEN_2487</name>
</gene>
<organism evidence="1 2">
    <name type="scientific">Lysobacter enzymogenes</name>
    <dbReference type="NCBI Taxonomy" id="69"/>
    <lineage>
        <taxon>Bacteria</taxon>
        <taxon>Pseudomonadati</taxon>
        <taxon>Pseudomonadota</taxon>
        <taxon>Gammaproteobacteria</taxon>
        <taxon>Lysobacterales</taxon>
        <taxon>Lysobacteraceae</taxon>
        <taxon>Lysobacter</taxon>
    </lineage>
</organism>
<accession>A0AAU9AR20</accession>
<protein>
    <submittedName>
        <fullName evidence="1">Uncharacterized protein</fullName>
    </submittedName>
</protein>
<dbReference type="EMBL" id="AP014940">
    <property type="protein sequence ID" value="BAV97974.1"/>
    <property type="molecule type" value="Genomic_DNA"/>
</dbReference>
<sequence length="70" mass="7667">MIREPGGSVRPPRLALVLDRFSEQASVECRRLARCMLDVARRGAALHSSTIARPRIGAATASARKRLSRP</sequence>
<name>A0AAU9AR20_LYSEN</name>
<dbReference type="Proteomes" id="UP000218824">
    <property type="component" value="Chromosome"/>
</dbReference>
<evidence type="ECO:0000313" key="1">
    <source>
        <dbReference type="EMBL" id="BAV97974.1"/>
    </source>
</evidence>
<evidence type="ECO:0000313" key="2">
    <source>
        <dbReference type="Proteomes" id="UP000218824"/>
    </source>
</evidence>